<feature type="non-terminal residue" evidence="1">
    <location>
        <position position="1"/>
    </location>
</feature>
<reference evidence="1" key="1">
    <citation type="submission" date="2016-05" db="EMBL/GenBank/DDBJ databases">
        <authorList>
            <person name="Lavstsen T."/>
            <person name="Jespersen J.S."/>
        </authorList>
    </citation>
    <scope>NUCLEOTIDE SEQUENCE</scope>
    <source>
        <tissue evidence="1">Brain</tissue>
    </source>
</reference>
<keyword evidence="1" id="KW-0675">Receptor</keyword>
<accession>A0A1A8GLB1</accession>
<name>A0A1A8GLB1_9TELE</name>
<evidence type="ECO:0000313" key="1">
    <source>
        <dbReference type="EMBL" id="SBQ71194.1"/>
    </source>
</evidence>
<organism evidence="1">
    <name type="scientific">Nothobranchius korthausae</name>
    <dbReference type="NCBI Taxonomy" id="1143690"/>
    <lineage>
        <taxon>Eukaryota</taxon>
        <taxon>Metazoa</taxon>
        <taxon>Chordata</taxon>
        <taxon>Craniata</taxon>
        <taxon>Vertebrata</taxon>
        <taxon>Euteleostomi</taxon>
        <taxon>Actinopterygii</taxon>
        <taxon>Neopterygii</taxon>
        <taxon>Teleostei</taxon>
        <taxon>Neoteleostei</taxon>
        <taxon>Acanthomorphata</taxon>
        <taxon>Ovalentaria</taxon>
        <taxon>Atherinomorphae</taxon>
        <taxon>Cyprinodontiformes</taxon>
        <taxon>Nothobranchiidae</taxon>
        <taxon>Nothobranchius</taxon>
    </lineage>
</organism>
<reference evidence="1" key="2">
    <citation type="submission" date="2016-06" db="EMBL/GenBank/DDBJ databases">
        <title>The genome of a short-lived fish provides insights into sex chromosome evolution and the genetic control of aging.</title>
        <authorList>
            <person name="Reichwald K."/>
            <person name="Felder M."/>
            <person name="Petzold A."/>
            <person name="Koch P."/>
            <person name="Groth M."/>
            <person name="Platzer M."/>
        </authorList>
    </citation>
    <scope>NUCLEOTIDE SEQUENCE</scope>
    <source>
        <tissue evidence="1">Brain</tissue>
    </source>
</reference>
<dbReference type="EMBL" id="HAEC01003117">
    <property type="protein sequence ID" value="SBQ71194.1"/>
    <property type="molecule type" value="Transcribed_RNA"/>
</dbReference>
<proteinExistence type="predicted"/>
<protein>
    <submittedName>
        <fullName evidence="1">Aryl hydrocarbon receptor nuclear translocator-like</fullName>
    </submittedName>
</protein>
<gene>
    <name evidence="1" type="primary">ARNTL</name>
</gene>
<sequence length="35" mass="3963">NNNNNNNDDGVFMELDEDMNGCSRITPVNGSRRCF</sequence>
<dbReference type="AlphaFoldDB" id="A0A1A8GLB1"/>